<dbReference type="AlphaFoldDB" id="A0A937F5N6"/>
<dbReference type="Gene3D" id="3.90.930.1">
    <property type="match status" value="1"/>
</dbReference>
<evidence type="ECO:0000313" key="2">
    <source>
        <dbReference type="EMBL" id="MBL3654568.1"/>
    </source>
</evidence>
<protein>
    <recommendedName>
        <fullName evidence="4">Toxin-antitoxin system YwqK family antitoxin</fullName>
    </recommendedName>
</protein>
<organism evidence="2 3">
    <name type="scientific">Fulvivirga sediminis</name>
    <dbReference type="NCBI Taxonomy" id="2803949"/>
    <lineage>
        <taxon>Bacteria</taxon>
        <taxon>Pseudomonadati</taxon>
        <taxon>Bacteroidota</taxon>
        <taxon>Cytophagia</taxon>
        <taxon>Cytophagales</taxon>
        <taxon>Fulvivirgaceae</taxon>
        <taxon>Fulvivirga</taxon>
    </lineage>
</organism>
<dbReference type="Proteomes" id="UP000659388">
    <property type="component" value="Unassembled WGS sequence"/>
</dbReference>
<name>A0A937F5N6_9BACT</name>
<reference evidence="2" key="1">
    <citation type="submission" date="2021-01" db="EMBL/GenBank/DDBJ databases">
        <title>Fulvivirga kasyanovii gen. nov., sp nov., a novel member of the phylum Bacteroidetes isolated from seawater in a mussel farm.</title>
        <authorList>
            <person name="Zhao L.-H."/>
            <person name="Wang Z.-J."/>
        </authorList>
    </citation>
    <scope>NUCLEOTIDE SEQUENCE</scope>
    <source>
        <strain evidence="2">2943</strain>
    </source>
</reference>
<dbReference type="SUPFAM" id="SSF82185">
    <property type="entry name" value="Histone H3 K4-specific methyltransferase SET7/9 N-terminal domain"/>
    <property type="match status" value="1"/>
</dbReference>
<evidence type="ECO:0000313" key="3">
    <source>
        <dbReference type="Proteomes" id="UP000659388"/>
    </source>
</evidence>
<accession>A0A937F5N6</accession>
<feature type="region of interest" description="Disordered" evidence="1">
    <location>
        <begin position="1"/>
        <end position="30"/>
    </location>
</feature>
<dbReference type="EMBL" id="JAESIY010000001">
    <property type="protein sequence ID" value="MBL3654568.1"/>
    <property type="molecule type" value="Genomic_DNA"/>
</dbReference>
<evidence type="ECO:0000256" key="1">
    <source>
        <dbReference type="SAM" id="MobiDB-lite"/>
    </source>
</evidence>
<proteinExistence type="predicted"/>
<gene>
    <name evidence="2" type="ORF">JL102_00380</name>
</gene>
<comment type="caution">
    <text evidence="2">The sequence shown here is derived from an EMBL/GenBank/DDBJ whole genome shotgun (WGS) entry which is preliminary data.</text>
</comment>
<feature type="compositionally biased region" description="Acidic residues" evidence="1">
    <location>
        <begin position="11"/>
        <end position="22"/>
    </location>
</feature>
<evidence type="ECO:0008006" key="4">
    <source>
        <dbReference type="Google" id="ProtNLM"/>
    </source>
</evidence>
<keyword evidence="3" id="KW-1185">Reference proteome</keyword>
<sequence>MFTINTPITIELDDDKEEEDDTVEPKKKKRKKKVFYGIKTKKRFTQSGSGTRKSYELFYVIKDPIELDPYVRDIYWVDYRRGAIRHGGEVDQEHGAVLHGPYKRMQGEQLIEEGIFYKGMKHGRWVEYDKNDLLVDKEKYYKGWPKESKVSYYDRNREKMKEIVPIEYGEKEGNYFYFHENGRVAVRGEFKWDQRVGDWVEYYTTGRRKKVVRYPKEPYNDDMNPYTWKEWNQRGKLVYEKR</sequence>